<accession>A0A7U4J6G6</accession>
<keyword evidence="1" id="KW-0812">Transmembrane</keyword>
<dbReference type="Pfam" id="PF16220">
    <property type="entry name" value="DUF4880"/>
    <property type="match status" value="1"/>
</dbReference>
<reference evidence="4 5" key="1">
    <citation type="journal article" date="2015" name="Int. J. Syst. Evol. Microbiol.">
        <title>Sphingomonas hengshuiensis sp. nov., isolated from lake wetland.</title>
        <authorList>
            <person name="Wei S."/>
            <person name="Wang T."/>
            <person name="Liu H."/>
            <person name="Zhang C."/>
            <person name="Guo J."/>
            <person name="Wang Q."/>
            <person name="Liang K."/>
            <person name="Zhang Z."/>
        </authorList>
    </citation>
    <scope>NUCLEOTIDE SEQUENCE [LARGE SCALE GENOMIC DNA]</scope>
    <source>
        <strain evidence="4 5">WHSC-8</strain>
    </source>
</reference>
<dbReference type="InterPro" id="IPR032623">
    <property type="entry name" value="FecR_N"/>
</dbReference>
<evidence type="ECO:0000313" key="5">
    <source>
        <dbReference type="Proteomes" id="UP000032300"/>
    </source>
</evidence>
<dbReference type="GO" id="GO:0016989">
    <property type="term" value="F:sigma factor antagonist activity"/>
    <property type="evidence" value="ECO:0007669"/>
    <property type="project" value="TreeGrafter"/>
</dbReference>
<dbReference type="PANTHER" id="PTHR30273">
    <property type="entry name" value="PERIPLASMIC SIGNAL SENSOR AND SIGMA FACTOR ACTIVATOR FECR-RELATED"/>
    <property type="match status" value="1"/>
</dbReference>
<organism evidence="4 5">
    <name type="scientific">Sphingomonas hengshuiensis</name>
    <dbReference type="NCBI Taxonomy" id="1609977"/>
    <lineage>
        <taxon>Bacteria</taxon>
        <taxon>Pseudomonadati</taxon>
        <taxon>Pseudomonadota</taxon>
        <taxon>Alphaproteobacteria</taxon>
        <taxon>Sphingomonadales</taxon>
        <taxon>Sphingomonadaceae</taxon>
        <taxon>Sphingomonas</taxon>
    </lineage>
</organism>
<name>A0A7U4J6G6_9SPHN</name>
<dbReference type="PANTHER" id="PTHR30273:SF2">
    <property type="entry name" value="PROTEIN FECR"/>
    <property type="match status" value="1"/>
</dbReference>
<reference evidence="4 5" key="2">
    <citation type="submission" date="2015-02" db="EMBL/GenBank/DDBJ databases">
        <title>The complete genome of Sphingomonas hengshuiensis sp. WHSC-8 isolated from soil of Hengshui Lake.</title>
        <authorList>
            <person name="Wei S."/>
            <person name="Guo J."/>
            <person name="Su C."/>
            <person name="Wu R."/>
            <person name="Zhang Z."/>
            <person name="Liang K."/>
            <person name="Li H."/>
            <person name="Wang T."/>
            <person name="Liu H."/>
            <person name="Zhang C."/>
            <person name="Li Z."/>
            <person name="Wang Q."/>
            <person name="Meng J."/>
        </authorList>
    </citation>
    <scope>NUCLEOTIDE SEQUENCE [LARGE SCALE GENOMIC DNA]</scope>
    <source>
        <strain evidence="4 5">WHSC-8</strain>
    </source>
</reference>
<evidence type="ECO:0000259" key="2">
    <source>
        <dbReference type="Pfam" id="PF04773"/>
    </source>
</evidence>
<feature type="domain" description="FecR protein" evidence="2">
    <location>
        <begin position="116"/>
        <end position="204"/>
    </location>
</feature>
<feature type="transmembrane region" description="Helical" evidence="1">
    <location>
        <begin position="85"/>
        <end position="105"/>
    </location>
</feature>
<feature type="domain" description="FecR N-terminal" evidence="3">
    <location>
        <begin position="17"/>
        <end position="54"/>
    </location>
</feature>
<keyword evidence="5" id="KW-1185">Reference proteome</keyword>
<protein>
    <recommendedName>
        <fullName evidence="6">Iron dicitrate transport regulator FecR</fullName>
    </recommendedName>
</protein>
<dbReference type="InterPro" id="IPR006860">
    <property type="entry name" value="FecR"/>
</dbReference>
<dbReference type="RefSeq" id="WP_044330525.1">
    <property type="nucleotide sequence ID" value="NZ_CP010836.1"/>
</dbReference>
<evidence type="ECO:0008006" key="6">
    <source>
        <dbReference type="Google" id="ProtNLM"/>
    </source>
</evidence>
<keyword evidence="1" id="KW-1133">Transmembrane helix</keyword>
<dbReference type="Gene3D" id="2.60.120.1440">
    <property type="match status" value="1"/>
</dbReference>
<sequence length="317" mass="34460">MKSDEYMVDGRLVPQAQARAWLVRLRSGDATRGDLQALGRWRASSADHEKSYQAELRMWNALGPALAGGDAVFPRPAPGRVSRRWILGGATGLAASAVVAVALVGGNPAPAGATVFETNKGERRRVRLAAGLDMEINTDSRLYFWPEATPRLTLDRGEAMISVAYREGRQFVARANSVEITTRQARFVLRDDNGVTRIACLDGDLSVQSDGAAYALGKNMSLVLGEGAAHPVETVASDSQVAWQRGLYLFRDRPAGEVVAEINRYRPGHVYLPEHRSGVRITGVIHLDRVDLAVDHIARSLGMKAVRLPGGVVFLRN</sequence>
<evidence type="ECO:0000259" key="3">
    <source>
        <dbReference type="Pfam" id="PF16220"/>
    </source>
</evidence>
<gene>
    <name evidence="4" type="ORF">TS85_03800</name>
</gene>
<dbReference type="Pfam" id="PF04773">
    <property type="entry name" value="FecR"/>
    <property type="match status" value="1"/>
</dbReference>
<evidence type="ECO:0000256" key="1">
    <source>
        <dbReference type="SAM" id="Phobius"/>
    </source>
</evidence>
<dbReference type="KEGG" id="sphi:TS85_03800"/>
<dbReference type="EMBL" id="CP010836">
    <property type="protein sequence ID" value="AJP71133.1"/>
    <property type="molecule type" value="Genomic_DNA"/>
</dbReference>
<dbReference type="PIRSF" id="PIRSF018266">
    <property type="entry name" value="FecR"/>
    <property type="match status" value="1"/>
</dbReference>
<keyword evidence="1" id="KW-0472">Membrane</keyword>
<dbReference type="Proteomes" id="UP000032300">
    <property type="component" value="Chromosome"/>
</dbReference>
<proteinExistence type="predicted"/>
<evidence type="ECO:0000313" key="4">
    <source>
        <dbReference type="EMBL" id="AJP71133.1"/>
    </source>
</evidence>
<dbReference type="AlphaFoldDB" id="A0A7U4J6G6"/>
<dbReference type="InterPro" id="IPR012373">
    <property type="entry name" value="Ferrdict_sens_TM"/>
</dbReference>